<comment type="similarity">
    <text evidence="1">Belongs to the beta-lactamase family.</text>
</comment>
<dbReference type="PANTHER" id="PTHR22935:SF95">
    <property type="entry name" value="BETA-LACTAMASE-LIKE 1-RELATED"/>
    <property type="match status" value="1"/>
</dbReference>
<feature type="signal peptide" evidence="2">
    <location>
        <begin position="1"/>
        <end position="26"/>
    </location>
</feature>
<name>A0A1J9PTB0_9EURO</name>
<dbReference type="STRING" id="1447872.A0A1J9PTB0"/>
<dbReference type="PANTHER" id="PTHR22935">
    <property type="entry name" value="PENICILLIN-BINDING PROTEIN"/>
    <property type="match status" value="1"/>
</dbReference>
<dbReference type="InterPro" id="IPR058664">
    <property type="entry name" value="ARB_00930-like_C"/>
</dbReference>
<dbReference type="Pfam" id="PF00144">
    <property type="entry name" value="Beta-lactamase"/>
    <property type="match status" value="1"/>
</dbReference>
<dbReference type="VEuPathDB" id="FungiDB:AJ78_00579"/>
<evidence type="ECO:0000313" key="6">
    <source>
        <dbReference type="Proteomes" id="UP000182235"/>
    </source>
</evidence>
<evidence type="ECO:0000256" key="1">
    <source>
        <dbReference type="ARBA" id="ARBA00038473"/>
    </source>
</evidence>
<comment type="caution">
    <text evidence="5">The sequence shown here is derived from an EMBL/GenBank/DDBJ whole genome shotgun (WGS) entry which is preliminary data.</text>
</comment>
<dbReference type="InterPro" id="IPR012338">
    <property type="entry name" value="Beta-lactam/transpept-like"/>
</dbReference>
<accession>A0A1J9PTB0</accession>
<evidence type="ECO:0000313" key="5">
    <source>
        <dbReference type="EMBL" id="OJD19510.1"/>
    </source>
</evidence>
<protein>
    <submittedName>
        <fullName evidence="5">Uncharacterized protein</fullName>
    </submittedName>
</protein>
<evidence type="ECO:0000256" key="2">
    <source>
        <dbReference type="SAM" id="SignalP"/>
    </source>
</evidence>
<dbReference type="InterPro" id="IPR051478">
    <property type="entry name" value="Beta-lactamase-like_AB/R"/>
</dbReference>
<dbReference type="Gene3D" id="3.40.710.10">
    <property type="entry name" value="DD-peptidase/beta-lactamase superfamily"/>
    <property type="match status" value="1"/>
</dbReference>
<dbReference type="AlphaFoldDB" id="A0A1J9PTB0"/>
<sequence>MRFSGPRRHWAVLCMALCAFESIAQQATPTFSPAPIPSYSGCPVDGPLLPRPTNLSASKHIKNATGKLKMALDSAIDGHTNAGWDVKNVSFSLAFVSPNDGQSGIDGAQALWEYHHLAEENANGTKTLDGDSQYLIGSVSKVFSNLILLKSGINLDDSITKYLPELKSKTSPIRWENITLTSLGEHLSGIPPNYNGFEFYFLAPLYEELGFPHLDKDDYDVCGVAELNRLCTKEQLLAGMLDISPVTVPFARPIYSQLSYTLFILAVSEATGKAYDELLDEMIIQPMGMKNTGASPGDDEKAVIPPGDEHSWGSDYGINAPGGGLYSSINDLSLLVNSILKKTILSDPDNVRKWLKPKSMSSSRSTLVGDPWEIQRTTALTPDHPHTIDIYAKGGGANGYVSQLSIVDQYRVGFIVLTAGPPGSVSILNDALIGSLMPAIEQEARDQAQRYTGNFTSTAATSAELAKKQSDAPITISLSMDEKPGLKLESLIRNGSSITGAIIEIFSRALPMMGIINPDFRLYPSEYELLVPADDNDVYSNLPSDHGEYEKTLVREHWRINIDMVPQDNKRMSDLPAQGALVDTCSSWQLADWVTYGGQGVDKIVFILEETSRDVVGVEVPFLRSGRLAATDIEYFTI</sequence>
<evidence type="ECO:0000259" key="3">
    <source>
        <dbReference type="Pfam" id="PF00144"/>
    </source>
</evidence>
<dbReference type="InterPro" id="IPR001466">
    <property type="entry name" value="Beta-lactam-related"/>
</dbReference>
<dbReference type="SUPFAM" id="SSF56601">
    <property type="entry name" value="beta-lactamase/transpeptidase-like"/>
    <property type="match status" value="1"/>
</dbReference>
<dbReference type="EMBL" id="LGRN01000009">
    <property type="protein sequence ID" value="OJD19510.1"/>
    <property type="molecule type" value="Genomic_DNA"/>
</dbReference>
<feature type="domain" description="Beta-lactamase-related" evidence="3">
    <location>
        <begin position="120"/>
        <end position="423"/>
    </location>
</feature>
<dbReference type="Proteomes" id="UP000182235">
    <property type="component" value="Unassembled WGS sequence"/>
</dbReference>
<organism evidence="5 6">
    <name type="scientific">Emergomyces pasteurianus Ep9510</name>
    <dbReference type="NCBI Taxonomy" id="1447872"/>
    <lineage>
        <taxon>Eukaryota</taxon>
        <taxon>Fungi</taxon>
        <taxon>Dikarya</taxon>
        <taxon>Ascomycota</taxon>
        <taxon>Pezizomycotina</taxon>
        <taxon>Eurotiomycetes</taxon>
        <taxon>Eurotiomycetidae</taxon>
        <taxon>Onygenales</taxon>
        <taxon>Ajellomycetaceae</taxon>
        <taxon>Emergomyces</taxon>
    </lineage>
</organism>
<feature type="domain" description="Beta-lactamase-like ARB-00930-like C-terminal" evidence="4">
    <location>
        <begin position="444"/>
        <end position="626"/>
    </location>
</feature>
<dbReference type="OrthoDB" id="6220758at2759"/>
<evidence type="ECO:0000259" key="4">
    <source>
        <dbReference type="Pfam" id="PF26335"/>
    </source>
</evidence>
<proteinExistence type="inferred from homology"/>
<feature type="chain" id="PRO_5012792081" evidence="2">
    <location>
        <begin position="27"/>
        <end position="638"/>
    </location>
</feature>
<keyword evidence="6" id="KW-1185">Reference proteome</keyword>
<reference evidence="5 6" key="1">
    <citation type="submission" date="2015-07" db="EMBL/GenBank/DDBJ databases">
        <title>Emmonsia species relationships and genome sequence.</title>
        <authorList>
            <consortium name="The Broad Institute Genomics Platform"/>
            <person name="Cuomo C.A."/>
            <person name="Munoz J.F."/>
            <person name="Imamovic A."/>
            <person name="Priest M.E."/>
            <person name="Young S."/>
            <person name="Clay O.K."/>
            <person name="McEwen J.G."/>
        </authorList>
    </citation>
    <scope>NUCLEOTIDE SEQUENCE [LARGE SCALE GENOMIC DNA]</scope>
    <source>
        <strain evidence="5 6">UAMH 9510</strain>
    </source>
</reference>
<keyword evidence="2" id="KW-0732">Signal</keyword>
<gene>
    <name evidence="5" type="ORF">AJ78_00579</name>
</gene>
<dbReference type="Pfam" id="PF26335">
    <property type="entry name" value="ARB_00930_C"/>
    <property type="match status" value="1"/>
</dbReference>